<dbReference type="Proteomes" id="UP000652761">
    <property type="component" value="Unassembled WGS sequence"/>
</dbReference>
<keyword evidence="1" id="KW-0812">Transmembrane</keyword>
<feature type="transmembrane region" description="Helical" evidence="1">
    <location>
        <begin position="941"/>
        <end position="960"/>
    </location>
</feature>
<name>A0A843UTC6_COLES</name>
<gene>
    <name evidence="2" type="ORF">Taro_016573</name>
</gene>
<accession>A0A843UTC6</accession>
<feature type="transmembrane region" description="Helical" evidence="1">
    <location>
        <begin position="1389"/>
        <end position="1415"/>
    </location>
</feature>
<dbReference type="EMBL" id="NMUH01000737">
    <property type="protein sequence ID" value="MQL84073.1"/>
    <property type="molecule type" value="Genomic_DNA"/>
</dbReference>
<organism evidence="2 3">
    <name type="scientific">Colocasia esculenta</name>
    <name type="common">Wild taro</name>
    <name type="synonym">Arum esculentum</name>
    <dbReference type="NCBI Taxonomy" id="4460"/>
    <lineage>
        <taxon>Eukaryota</taxon>
        <taxon>Viridiplantae</taxon>
        <taxon>Streptophyta</taxon>
        <taxon>Embryophyta</taxon>
        <taxon>Tracheophyta</taxon>
        <taxon>Spermatophyta</taxon>
        <taxon>Magnoliopsida</taxon>
        <taxon>Liliopsida</taxon>
        <taxon>Araceae</taxon>
        <taxon>Aroideae</taxon>
        <taxon>Colocasieae</taxon>
        <taxon>Colocasia</taxon>
    </lineage>
</organism>
<protein>
    <submittedName>
        <fullName evidence="2">Uncharacterized protein</fullName>
    </submittedName>
</protein>
<evidence type="ECO:0000313" key="2">
    <source>
        <dbReference type="EMBL" id="MQL84073.1"/>
    </source>
</evidence>
<reference evidence="2" key="1">
    <citation type="submission" date="2017-07" db="EMBL/GenBank/DDBJ databases">
        <title>Taro Niue Genome Assembly and Annotation.</title>
        <authorList>
            <person name="Atibalentja N."/>
            <person name="Keating K."/>
            <person name="Fields C.J."/>
        </authorList>
    </citation>
    <scope>NUCLEOTIDE SEQUENCE</scope>
    <source>
        <strain evidence="2">Niue_2</strain>
        <tissue evidence="2">Leaf</tissue>
    </source>
</reference>
<proteinExistence type="predicted"/>
<feature type="transmembrane region" description="Helical" evidence="1">
    <location>
        <begin position="980"/>
        <end position="1004"/>
    </location>
</feature>
<feature type="transmembrane region" description="Helical" evidence="1">
    <location>
        <begin position="1016"/>
        <end position="1040"/>
    </location>
</feature>
<keyword evidence="1" id="KW-1133">Transmembrane helix</keyword>
<evidence type="ECO:0000313" key="3">
    <source>
        <dbReference type="Proteomes" id="UP000652761"/>
    </source>
</evidence>
<sequence>MACGRPQDGAFRGSASLLVSQPQCASRHQKRRLPGRRDKDRYRNAFSCRDRVAIATLCPVATGLLSWCLSRQGCYRNALPRCDRVAVAVPFPVAMGWLALRTFRWGTRQVTWLHSVTEGDTFVAVSWRRCQEGHLVRACLGWPTALLRVHACLVLAGLVMGYKPAVQREVVSVVWDPHPREPVEGMLQATSVLELTADLADSGAEGKTSHAVVLGVGPQLGPDTVVVLWCFCGGSVSLFRGGGGRSQAGEQREWLVCPLGCQWRWLGCCCCDDVSSRCFQVLSVALACTAVIAWPCLVSVGIVGLALLARASDGFRFSALSVRVLGGSACGPSTLWRSEVVVLVVRRRSHLVVAWSRRVRRVLGDALVSRRGCPTRQSSVSRRACGSRVGRALVLRRVLLSRPVNGPQQCFVVLRCLVVRRLSEWQVCQYGLSRWRSVAFWLPKVKSLGRRSPSLSFFPLPLPPTVLRLPLSPSCVSGEEEGRAWCCGVVDLAWSEEEVTVRREGPSWVRFFVTVTEGDTFVAVSWQRCQEGRDPRPREPVEGVLRATSVLELAVHVWDAEGFGVLSWRRPDSPLSHCLSLRWFRSHVVVSGVRPQFGQAAVLRVLCVSVAALSRPCAGAEAGARLASRVCGLRVPLLAASGSGLVAIVVTAQTRASGGSRFGVLSVPWSHSWVPARDGTGVCSFPTWRCVWGPGWFCLCAEHCFRFVPDSVGFCGSRVCATTLVGGRGVVLSCYSGRGSSSRELGVRRVAEAAVAPCVVSSSESERLGYSYYCTACVASMVAWCVRAVLARLAVDSLAVVFPYGGHLQSAWALPVKASCAWPCFWLLRWPACLVVRFQVFSAVLADFVCPRGSGGPLYSCARRALADGGLVSVVVLGWMCFVWKCQSHVVVLPLACGRDSCVPPSSAFRRLLGVVVLHYGVVLPGVGADVACCALSGLRFLAYGFRTLCCVVCLFVSFVRRFTSLLGVGGVELSASGTLGVGLCLVVVPLPLWGGCFACLVVVPWLGLGPFEVDVLLSASAVVLVFVWLCVFWVVNMLIPALSSVCAWRVCCQPFVGSPVEVSDFGLTSGVFRASVAVCHVVEHVTPSFCGSACVWFRWQRSALLTGVSRVAVGNCALCWVLLATEWVAGSWVTIVRSVGDCNCEDFGWRFLLFGPDLASLGTWGFRSVWAPHVYLELKALASDPLSPSLSLSLRRCSASPSPSSVSGEEEGRAWCCGVVDLAWSKEEVVVHREGSSWVRFFVTGRDFLCPSRSGWIGSPSWFIDSFTAFSMLPSPLCCVWMVCGRPEIEDPVGMPPCWCRDGSVHRDIRGGVVCRALLSRSGTPRGSECFPGADQTVPSLSRPYAGAEAGARLASRTYGLRVPLLVASEGGSVTVVVTAFSSRRFRVFLVALACTAVLAWLCLAPVGVVGLALGKPVLLVVPASVFSRFRGPILGSQPVMAPACVASRPGGVSGVRGGSACGPSTL</sequence>
<keyword evidence="1" id="KW-0472">Membrane</keyword>
<evidence type="ECO:0000256" key="1">
    <source>
        <dbReference type="SAM" id="Phobius"/>
    </source>
</evidence>
<keyword evidence="3" id="KW-1185">Reference proteome</keyword>
<comment type="caution">
    <text evidence="2">The sequence shown here is derived from an EMBL/GenBank/DDBJ whole genome shotgun (WGS) entry which is preliminary data.</text>
</comment>